<name>A0A2U1L0N4_ARTAN</name>
<dbReference type="Proteomes" id="UP000245207">
    <property type="component" value="Unassembled WGS sequence"/>
</dbReference>
<dbReference type="InterPro" id="IPR053772">
    <property type="entry name" value="At1g61320/At1g61330-like"/>
</dbReference>
<gene>
    <name evidence="1" type="ORF">CTI12_AA543570</name>
</gene>
<keyword evidence="2" id="KW-1185">Reference proteome</keyword>
<evidence type="ECO:0000313" key="1">
    <source>
        <dbReference type="EMBL" id="PWA42558.1"/>
    </source>
</evidence>
<dbReference type="STRING" id="35608.A0A2U1L0N4"/>
<dbReference type="PANTHER" id="PTHR34145:SF53">
    <property type="entry name" value="LEUCINE-RICH REPEAT DOMAIN SUPERFAMILY"/>
    <property type="match status" value="1"/>
</dbReference>
<proteinExistence type="predicted"/>
<reference evidence="1 2" key="1">
    <citation type="journal article" date="2018" name="Mol. Plant">
        <title>The genome of Artemisia annua provides insight into the evolution of Asteraceae family and artemisinin biosynthesis.</title>
        <authorList>
            <person name="Shen Q."/>
            <person name="Zhang L."/>
            <person name="Liao Z."/>
            <person name="Wang S."/>
            <person name="Yan T."/>
            <person name="Shi P."/>
            <person name="Liu M."/>
            <person name="Fu X."/>
            <person name="Pan Q."/>
            <person name="Wang Y."/>
            <person name="Lv Z."/>
            <person name="Lu X."/>
            <person name="Zhang F."/>
            <person name="Jiang W."/>
            <person name="Ma Y."/>
            <person name="Chen M."/>
            <person name="Hao X."/>
            <person name="Li L."/>
            <person name="Tang Y."/>
            <person name="Lv G."/>
            <person name="Zhou Y."/>
            <person name="Sun X."/>
            <person name="Brodelius P.E."/>
            <person name="Rose J.K.C."/>
            <person name="Tang K."/>
        </authorList>
    </citation>
    <scope>NUCLEOTIDE SEQUENCE [LARGE SCALE GENOMIC DNA]</scope>
    <source>
        <strain evidence="2">cv. Huhao1</strain>
        <tissue evidence="1">Leaf</tissue>
    </source>
</reference>
<dbReference type="EMBL" id="PKPP01012329">
    <property type="protein sequence ID" value="PWA42558.1"/>
    <property type="molecule type" value="Genomic_DNA"/>
</dbReference>
<dbReference type="AlphaFoldDB" id="A0A2U1L0N4"/>
<accession>A0A2U1L0N4</accession>
<sequence>MGDSAKYFGLAANISISILYVESLIIEKSSGLRSLRVEGVAKLVSLSVVDCDDLKSVNVKALELESLRFCGSLCSFSLQNVMYLGDAKLDFDVFGPLLFTKHNEQHFRFSRLQELWWIDSSMEDDNINSLFCFLKFCTSLKRLFVTIDPRSNSKPCANHQSSTMIQKGRLRKLKVVKLEGFENEVDIILFNEHLMEVFSVEPLVVEMRQGMQSRGLVRIPKRKARESDKLKSDTDKDYISKLPDEILIKILTIHRLDSGSKTVALLTGLWNKPWIIKHEGTTSKSEFENVITKFIENFDAKNPLDTPRRLEYHFNEGLILTATIGLKSKLHLDFSKGNQVFSERFVWDIVFKEGPLNTFDIKTLKLTSVNSSIYGFVFPLITKFRIVDNLIIEKCNGLVITNVLPSVKLNTLSIRDCVTLNSVFVEGSVLKSLRCSSGSLGWFRCTKESDLDDVMLDFKLGPRFNGVNERINSKVLKSIQNVKVLTLHAWMYKYLFETWNFEQDFTLSKLEDLWWIDSCMEDDNINLLSCFLKYCTSLKRLFITIDQRNYSLPKPFLMNCQSSRKVGKRQLWTLKVVKLEGVDEVDIMLFNEHLINVFDVEPRVLDVREGIHRCLIRIPKRQSIGRPRNSNKLKFCYRFVEEIEDRYIGLSSKHLHMR</sequence>
<evidence type="ECO:0000313" key="2">
    <source>
        <dbReference type="Proteomes" id="UP000245207"/>
    </source>
</evidence>
<comment type="caution">
    <text evidence="1">The sequence shown here is derived from an EMBL/GenBank/DDBJ whole genome shotgun (WGS) entry which is preliminary data.</text>
</comment>
<organism evidence="1 2">
    <name type="scientific">Artemisia annua</name>
    <name type="common">Sweet wormwood</name>
    <dbReference type="NCBI Taxonomy" id="35608"/>
    <lineage>
        <taxon>Eukaryota</taxon>
        <taxon>Viridiplantae</taxon>
        <taxon>Streptophyta</taxon>
        <taxon>Embryophyta</taxon>
        <taxon>Tracheophyta</taxon>
        <taxon>Spermatophyta</taxon>
        <taxon>Magnoliopsida</taxon>
        <taxon>eudicotyledons</taxon>
        <taxon>Gunneridae</taxon>
        <taxon>Pentapetalae</taxon>
        <taxon>asterids</taxon>
        <taxon>campanulids</taxon>
        <taxon>Asterales</taxon>
        <taxon>Asteraceae</taxon>
        <taxon>Asteroideae</taxon>
        <taxon>Anthemideae</taxon>
        <taxon>Artemisiinae</taxon>
        <taxon>Artemisia</taxon>
    </lineage>
</organism>
<dbReference type="PANTHER" id="PTHR34145">
    <property type="entry name" value="OS02G0105600 PROTEIN"/>
    <property type="match status" value="1"/>
</dbReference>
<protein>
    <submittedName>
        <fullName evidence="1">Leucine-rich repeat domain, L domain-like protein</fullName>
    </submittedName>
</protein>
<dbReference type="OrthoDB" id="976179at2759"/>